<evidence type="ECO:0000259" key="1">
    <source>
        <dbReference type="Pfam" id="PF13577"/>
    </source>
</evidence>
<reference evidence="2 3" key="1">
    <citation type="journal article" date="2016" name="PLoS ONE">
        <title>Comparative Genomics Analysis of Streptococcus tigurinus Strains Identifies Genetic Elements Specifically and Uniquely Present in Highly Virulent Strains.</title>
        <authorList>
            <person name="Diene S.M."/>
            <person name="Francois P."/>
            <person name="Zbinden A."/>
            <person name="Entenza J.M."/>
            <person name="Resch G."/>
        </authorList>
    </citation>
    <scope>NUCLEOTIDE SEQUENCE [LARGE SCALE GENOMIC DNA]</scope>
    <source>
        <strain evidence="2 3">859</strain>
    </source>
</reference>
<protein>
    <submittedName>
        <fullName evidence="2">Bile acid 7-alpha dehydratase</fullName>
    </submittedName>
</protein>
<dbReference type="AlphaFoldDB" id="A0A1X0X155"/>
<comment type="caution">
    <text evidence="2">The sequence shown here is derived from an EMBL/GenBank/DDBJ whole genome shotgun (WGS) entry which is preliminary data.</text>
</comment>
<accession>A0A1X0X155</accession>
<dbReference type="InterPro" id="IPR037401">
    <property type="entry name" value="SnoaL-like"/>
</dbReference>
<dbReference type="InterPro" id="IPR032710">
    <property type="entry name" value="NTF2-like_dom_sf"/>
</dbReference>
<evidence type="ECO:0000313" key="2">
    <source>
        <dbReference type="EMBL" id="ORJ32691.1"/>
    </source>
</evidence>
<organism evidence="2 3">
    <name type="scientific">Streptococcus oralis subsp. tigurinus</name>
    <dbReference type="NCBI Taxonomy" id="1077464"/>
    <lineage>
        <taxon>Bacteria</taxon>
        <taxon>Bacillati</taxon>
        <taxon>Bacillota</taxon>
        <taxon>Bacilli</taxon>
        <taxon>Lactobacillales</taxon>
        <taxon>Streptococcaceae</taxon>
        <taxon>Streptococcus</taxon>
    </lineage>
</organism>
<dbReference type="SUPFAM" id="SSF54427">
    <property type="entry name" value="NTF2-like"/>
    <property type="match status" value="1"/>
</dbReference>
<gene>
    <name evidence="2" type="ORF">ATE37_00520</name>
</gene>
<sequence length="147" mass="16891">MNINELTNRLELKELVDTFSILADTKDVDQQLLLFKEDALVTSRISGQLGNSYQGRQEIGKAFTNYLNLFHTVYHINGQQTVTFTDDKHATGIAYCQVVLIRDADGKEIQLTQGVRYHDSYEKIGGKWLIAKRESNFMWSRTDTIEK</sequence>
<dbReference type="Proteomes" id="UP000192532">
    <property type="component" value="Unassembled WGS sequence"/>
</dbReference>
<dbReference type="Pfam" id="PF13577">
    <property type="entry name" value="SnoaL_4"/>
    <property type="match status" value="1"/>
</dbReference>
<proteinExistence type="predicted"/>
<evidence type="ECO:0000313" key="3">
    <source>
        <dbReference type="Proteomes" id="UP000192532"/>
    </source>
</evidence>
<name>A0A1X0X155_STROR</name>
<dbReference type="Gene3D" id="3.10.450.50">
    <property type="match status" value="1"/>
</dbReference>
<dbReference type="EMBL" id="LNVH01000002">
    <property type="protein sequence ID" value="ORJ32691.1"/>
    <property type="molecule type" value="Genomic_DNA"/>
</dbReference>
<feature type="domain" description="SnoaL-like" evidence="1">
    <location>
        <begin position="5"/>
        <end position="133"/>
    </location>
</feature>
<dbReference type="CDD" id="cd00531">
    <property type="entry name" value="NTF2_like"/>
    <property type="match status" value="1"/>
</dbReference>